<comment type="caution">
    <text evidence="3">The sequence shown here is derived from an EMBL/GenBank/DDBJ whole genome shotgun (WGS) entry which is preliminary data.</text>
</comment>
<dbReference type="RefSeq" id="WP_345038586.1">
    <property type="nucleotide sequence ID" value="NZ_BAAAYL010000001.1"/>
</dbReference>
<keyword evidence="2" id="KW-1133">Transmembrane helix</keyword>
<dbReference type="EMBL" id="BAAAYL010000001">
    <property type="protein sequence ID" value="GAA3373801.1"/>
    <property type="molecule type" value="Genomic_DNA"/>
</dbReference>
<feature type="compositionally biased region" description="Low complexity" evidence="1">
    <location>
        <begin position="93"/>
        <end position="104"/>
    </location>
</feature>
<evidence type="ECO:0000256" key="1">
    <source>
        <dbReference type="SAM" id="MobiDB-lite"/>
    </source>
</evidence>
<evidence type="ECO:0000313" key="3">
    <source>
        <dbReference type="EMBL" id="GAA3373801.1"/>
    </source>
</evidence>
<evidence type="ECO:0000256" key="2">
    <source>
        <dbReference type="SAM" id="Phobius"/>
    </source>
</evidence>
<reference evidence="4" key="1">
    <citation type="journal article" date="2019" name="Int. J. Syst. Evol. Microbiol.">
        <title>The Global Catalogue of Microorganisms (GCM) 10K type strain sequencing project: providing services to taxonomists for standard genome sequencing and annotation.</title>
        <authorList>
            <consortium name="The Broad Institute Genomics Platform"/>
            <consortium name="The Broad Institute Genome Sequencing Center for Infectious Disease"/>
            <person name="Wu L."/>
            <person name="Ma J."/>
        </authorList>
    </citation>
    <scope>NUCLEOTIDE SEQUENCE [LARGE SCALE GENOMIC DNA]</scope>
    <source>
        <strain evidence="4">JCM 9651</strain>
    </source>
</reference>
<protein>
    <submittedName>
        <fullName evidence="3">Uncharacterized protein</fullName>
    </submittedName>
</protein>
<gene>
    <name evidence="3" type="ORF">GCM10020367_35170</name>
</gene>
<dbReference type="Pfam" id="PF25637">
    <property type="entry name" value="DUF7942"/>
    <property type="match status" value="1"/>
</dbReference>
<proteinExistence type="predicted"/>
<organism evidence="3 4">
    <name type="scientific">Streptomyces sannanensis</name>
    <dbReference type="NCBI Taxonomy" id="285536"/>
    <lineage>
        <taxon>Bacteria</taxon>
        <taxon>Bacillati</taxon>
        <taxon>Actinomycetota</taxon>
        <taxon>Actinomycetes</taxon>
        <taxon>Kitasatosporales</taxon>
        <taxon>Streptomycetaceae</taxon>
        <taxon>Streptomyces</taxon>
    </lineage>
</organism>
<feature type="transmembrane region" description="Helical" evidence="2">
    <location>
        <begin position="116"/>
        <end position="137"/>
    </location>
</feature>
<keyword evidence="2" id="KW-0812">Transmembrane</keyword>
<accession>A0ABP6SDF4</accession>
<feature type="region of interest" description="Disordered" evidence="1">
    <location>
        <begin position="76"/>
        <end position="104"/>
    </location>
</feature>
<sequence>MERRWSKVEMWVPGGYLALVLAMQLWVALGSRTGDIGFAGIWPMLATAPVSLLLLGLFGPAKDAVAAGPAPEVVPHYGSQPPTPLPSEFPSETAPLPADWTPDTTTAAEPEMWAGLGFHAAILIGALVNAAAIWAFVRFLVRRRLGSAGLAGA</sequence>
<dbReference type="InterPro" id="IPR057702">
    <property type="entry name" value="DUF7942"/>
</dbReference>
<keyword evidence="4" id="KW-1185">Reference proteome</keyword>
<feature type="transmembrane region" description="Helical" evidence="2">
    <location>
        <begin position="12"/>
        <end position="29"/>
    </location>
</feature>
<name>A0ABP6SDF4_9ACTN</name>
<feature type="transmembrane region" description="Helical" evidence="2">
    <location>
        <begin position="36"/>
        <end position="58"/>
    </location>
</feature>
<dbReference type="Proteomes" id="UP001499990">
    <property type="component" value="Unassembled WGS sequence"/>
</dbReference>
<keyword evidence="2" id="KW-0472">Membrane</keyword>
<evidence type="ECO:0000313" key="4">
    <source>
        <dbReference type="Proteomes" id="UP001499990"/>
    </source>
</evidence>
<dbReference type="NCBIfam" id="NF046119">
    <property type="entry name" value="memb_SCO4225"/>
    <property type="match status" value="1"/>
</dbReference>